<proteinExistence type="predicted"/>
<dbReference type="EMBL" id="SCLP01000010">
    <property type="protein sequence ID" value="TFF45095.1"/>
    <property type="molecule type" value="Genomic_DNA"/>
</dbReference>
<feature type="transmembrane region" description="Helical" evidence="1">
    <location>
        <begin position="31"/>
        <end position="51"/>
    </location>
</feature>
<accession>A0A0B5NNI9</accession>
<dbReference type="RefSeq" id="WP_001004993.1">
    <property type="nucleotide sequence ID" value="NZ_CP009335.1"/>
</dbReference>
<evidence type="ECO:0000313" key="3">
    <source>
        <dbReference type="EMBL" id="TFF45095.1"/>
    </source>
</evidence>
<dbReference type="Proteomes" id="UP000031876">
    <property type="component" value="Chromosome"/>
</dbReference>
<dbReference type="KEGG" id="btw:BF38_694"/>
<reference evidence="2 4" key="1">
    <citation type="journal article" date="2015" name="Genome Announc.">
        <title>Complete genome sequences for 35 biothreat assay-relevant bacillus species.</title>
        <authorList>
            <person name="Johnson S.L."/>
            <person name="Daligault H.E."/>
            <person name="Davenport K.W."/>
            <person name="Jaissle J."/>
            <person name="Frey K.G."/>
            <person name="Ladner J.T."/>
            <person name="Broomall S.M."/>
            <person name="Bishop-Lilly K.A."/>
            <person name="Bruce D.C."/>
            <person name="Gibbons H.S."/>
            <person name="Coyne S.R."/>
            <person name="Lo C.C."/>
            <person name="Meincke L."/>
            <person name="Munk A.C."/>
            <person name="Koroleva G.I."/>
            <person name="Rosenzweig C.N."/>
            <person name="Palacios G.F."/>
            <person name="Redden C.L."/>
            <person name="Minogue T.D."/>
            <person name="Chain P.S."/>
        </authorList>
    </citation>
    <scope>NUCLEOTIDE SEQUENCE [LARGE SCALE GENOMIC DNA]</scope>
    <source>
        <strain evidence="2 4">HD1011</strain>
    </source>
</reference>
<dbReference type="Proteomes" id="UP000297630">
    <property type="component" value="Unassembled WGS sequence"/>
</dbReference>
<reference evidence="3 5" key="2">
    <citation type="submission" date="2019-01" db="EMBL/GenBank/DDBJ databases">
        <title>Draft genome sequence of Bacillus sp. DPC6431.</title>
        <authorList>
            <person name="Arbulu S."/>
            <person name="Murphy K."/>
            <person name="O'Sullivan O."/>
            <person name="Rea M.C."/>
            <person name="Hill C."/>
            <person name="Ross R.P."/>
        </authorList>
    </citation>
    <scope>NUCLEOTIDE SEQUENCE [LARGE SCALE GENOMIC DNA]</scope>
    <source>
        <strain evidence="3 5">DPC6431</strain>
    </source>
</reference>
<keyword evidence="1" id="KW-0472">Membrane</keyword>
<feature type="transmembrane region" description="Helical" evidence="1">
    <location>
        <begin position="7"/>
        <end position="25"/>
    </location>
</feature>
<keyword evidence="1" id="KW-1133">Transmembrane helix</keyword>
<dbReference type="AlphaFoldDB" id="A0A0B5NNI9"/>
<evidence type="ECO:0000313" key="2">
    <source>
        <dbReference type="EMBL" id="AJG77950.1"/>
    </source>
</evidence>
<dbReference type="EMBL" id="CP009335">
    <property type="protein sequence ID" value="AJG77950.1"/>
    <property type="molecule type" value="Genomic_DNA"/>
</dbReference>
<sequence>MNENQVMLIFIAVITIALVFVGVSSKFNSSIVDAIAVLFLLVSTAVGAAVVTERRLRKK</sequence>
<gene>
    <name evidence="2" type="ORF">BF38_694</name>
    <name evidence="3" type="ORF">EQ803_20925</name>
</gene>
<organism evidence="3 5">
    <name type="scientific">Bacillus thuringiensis</name>
    <dbReference type="NCBI Taxonomy" id="1428"/>
    <lineage>
        <taxon>Bacteria</taxon>
        <taxon>Bacillati</taxon>
        <taxon>Bacillota</taxon>
        <taxon>Bacilli</taxon>
        <taxon>Bacillales</taxon>
        <taxon>Bacillaceae</taxon>
        <taxon>Bacillus</taxon>
        <taxon>Bacillus cereus group</taxon>
    </lineage>
</organism>
<protein>
    <submittedName>
        <fullName evidence="2">Membrane protein</fullName>
    </submittedName>
</protein>
<name>A0A0B5NNI9_BACTU</name>
<evidence type="ECO:0000313" key="5">
    <source>
        <dbReference type="Proteomes" id="UP000297630"/>
    </source>
</evidence>
<evidence type="ECO:0000256" key="1">
    <source>
        <dbReference type="SAM" id="Phobius"/>
    </source>
</evidence>
<keyword evidence="1" id="KW-0812">Transmembrane</keyword>
<evidence type="ECO:0000313" key="4">
    <source>
        <dbReference type="Proteomes" id="UP000031876"/>
    </source>
</evidence>